<dbReference type="PANTHER" id="PTHR10443">
    <property type="entry name" value="MICROSOMAL DIPEPTIDASE"/>
    <property type="match status" value="1"/>
</dbReference>
<keyword evidence="2" id="KW-1185">Reference proteome</keyword>
<reference evidence="2" key="1">
    <citation type="submission" date="2016-10" db="EMBL/GenBank/DDBJ databases">
        <authorList>
            <person name="Varghese N."/>
            <person name="Submissions S."/>
        </authorList>
    </citation>
    <scope>NUCLEOTIDE SEQUENCE [LARGE SCALE GENOMIC DNA]</scope>
    <source>
        <strain evidence="2">CGMCC 1.10329</strain>
    </source>
</reference>
<dbReference type="Proteomes" id="UP000183769">
    <property type="component" value="Unassembled WGS sequence"/>
</dbReference>
<dbReference type="OrthoDB" id="26221at2157"/>
<evidence type="ECO:0000313" key="1">
    <source>
        <dbReference type="EMBL" id="SFQ18768.1"/>
    </source>
</evidence>
<gene>
    <name evidence="1" type="ORF">SAMN05216277_1302</name>
</gene>
<dbReference type="GO" id="GO:0006508">
    <property type="term" value="P:proteolysis"/>
    <property type="evidence" value="ECO:0007669"/>
    <property type="project" value="InterPro"/>
</dbReference>
<dbReference type="InterPro" id="IPR032466">
    <property type="entry name" value="Metal_Hydrolase"/>
</dbReference>
<dbReference type="PROSITE" id="PS51365">
    <property type="entry name" value="RENAL_DIPEPTIDASE_2"/>
    <property type="match status" value="1"/>
</dbReference>
<dbReference type="PANTHER" id="PTHR10443:SF12">
    <property type="entry name" value="DIPEPTIDASE"/>
    <property type="match status" value="1"/>
</dbReference>
<organism evidence="1 2">
    <name type="scientific">Halolamina pelagica</name>
    <dbReference type="NCBI Taxonomy" id="699431"/>
    <lineage>
        <taxon>Archaea</taxon>
        <taxon>Methanobacteriati</taxon>
        <taxon>Methanobacteriota</taxon>
        <taxon>Stenosarchaea group</taxon>
        <taxon>Halobacteria</taxon>
        <taxon>Halobacteriales</taxon>
        <taxon>Haloferacaceae</taxon>
    </lineage>
</organism>
<dbReference type="EMBL" id="FOXI01000030">
    <property type="protein sequence ID" value="SFQ18768.1"/>
    <property type="molecule type" value="Genomic_DNA"/>
</dbReference>
<dbReference type="AlphaFoldDB" id="A0A1I5WGR0"/>
<evidence type="ECO:0000313" key="2">
    <source>
        <dbReference type="Proteomes" id="UP000183769"/>
    </source>
</evidence>
<protein>
    <submittedName>
        <fullName evidence="1">Membrane dipeptidase</fullName>
    </submittedName>
</protein>
<sequence length="367" mass="40699">MEPVFDYSAGTPWIVNDAVEAVINEQLPEGSAGVVADAVADEQVRQFRTTESFRQRYREAFEAAGVNLPSVTLGSSSPERSYREGVFEDLHRWSARFDTADWLRKVTTPEQARVVAKSDRIGVILNTQNLGEAIEGDIDEVERLYNAGVRLMQLTYNSQNGVGTGCTDRSDGGLSDHGLNVIEKMNELGAVVDLSHCGTQTTIDGIEHSDAPVAVTHSSCETVYDHDRAKSDEELEALAAVDGYMGIVAVPFFLTEKADSYDFEVFFDHLEHAVSILGADRVGIGSDFGSIDADYPTALRDGMMEVLRSVGFREEHEVELGEGFDTMQRYEDWGVIREGLEERFTESEVRGILGENFLSFWDRVREA</sequence>
<dbReference type="Pfam" id="PF01244">
    <property type="entry name" value="Peptidase_M19"/>
    <property type="match status" value="1"/>
</dbReference>
<dbReference type="GO" id="GO:0070573">
    <property type="term" value="F:metallodipeptidase activity"/>
    <property type="evidence" value="ECO:0007669"/>
    <property type="project" value="InterPro"/>
</dbReference>
<dbReference type="InterPro" id="IPR008257">
    <property type="entry name" value="Pept_M19"/>
</dbReference>
<accession>A0A1I5WGR0</accession>
<dbReference type="Gene3D" id="3.20.20.140">
    <property type="entry name" value="Metal-dependent hydrolases"/>
    <property type="match status" value="1"/>
</dbReference>
<name>A0A1I5WGR0_9EURY</name>
<dbReference type="RefSeq" id="WP_079990235.1">
    <property type="nucleotide sequence ID" value="NZ_FOXI01000030.1"/>
</dbReference>
<proteinExistence type="predicted"/>
<dbReference type="SUPFAM" id="SSF51556">
    <property type="entry name" value="Metallo-dependent hydrolases"/>
    <property type="match status" value="1"/>
</dbReference>